<organism evidence="3 4">
    <name type="scientific">Leucobacter chromiisoli</name>
    <dbReference type="NCBI Taxonomy" id="2796471"/>
    <lineage>
        <taxon>Bacteria</taxon>
        <taxon>Bacillati</taxon>
        <taxon>Actinomycetota</taxon>
        <taxon>Actinomycetes</taxon>
        <taxon>Micrococcales</taxon>
        <taxon>Microbacteriaceae</taxon>
        <taxon>Leucobacter</taxon>
    </lineage>
</organism>
<dbReference type="Pfam" id="PF09250">
    <property type="entry name" value="Prim-Pol"/>
    <property type="match status" value="1"/>
</dbReference>
<feature type="compositionally biased region" description="Low complexity" evidence="1">
    <location>
        <begin position="283"/>
        <end position="295"/>
    </location>
</feature>
<sequence length="295" mass="31357">MPVSRLDPIASPLPAYTPATLHGAAAVYAVAGLPVFPCAPGEKRPLTEHGFHDATTDLRQVERWWRRTPEANIGIATGTGVDVLDIDVHALGTGFPELRSLRQAGLVDGWAQAVRSPSGGLHLYYPSGQGRELRSWSRGQAHLDFRGRGGYIIAPPSTVLTEHGLRRYEVIARGRHPRPVDADAIRDLLTPTPEPRTPSAAPGGVVDAGRLAEWVSRLPEGNRNAGLFWAACRLTEAGLSLAETQAVLEPAGIAAALDAREITATIRSAHRTTQLTPTPPTSSPGAASASSGLRR</sequence>
<proteinExistence type="predicted"/>
<reference evidence="3" key="1">
    <citation type="submission" date="2020-12" db="EMBL/GenBank/DDBJ databases">
        <title>Leucobacter sp. CAS1, isolated from Chromium sludge.</title>
        <authorList>
            <person name="Xu Z."/>
        </authorList>
    </citation>
    <scope>NUCLEOTIDE SEQUENCE</scope>
    <source>
        <strain evidence="3">CSA1</strain>
    </source>
</reference>
<gene>
    <name evidence="3" type="ORF">JD276_14610</name>
</gene>
<dbReference type="CDD" id="cd04859">
    <property type="entry name" value="Prim_Pol"/>
    <property type="match status" value="1"/>
</dbReference>
<evidence type="ECO:0000256" key="1">
    <source>
        <dbReference type="SAM" id="MobiDB-lite"/>
    </source>
</evidence>
<evidence type="ECO:0000313" key="4">
    <source>
        <dbReference type="Proteomes" id="UP000608530"/>
    </source>
</evidence>
<protein>
    <submittedName>
        <fullName evidence="3">Bifunctional DNA primase/polymerase</fullName>
    </submittedName>
</protein>
<name>A0A934Q9I4_9MICO</name>
<feature type="domain" description="DNA primase/polymerase bifunctional N-terminal" evidence="2">
    <location>
        <begin position="25"/>
        <end position="188"/>
    </location>
</feature>
<comment type="caution">
    <text evidence="3">The sequence shown here is derived from an EMBL/GenBank/DDBJ whole genome shotgun (WGS) entry which is preliminary data.</text>
</comment>
<evidence type="ECO:0000259" key="2">
    <source>
        <dbReference type="SMART" id="SM00943"/>
    </source>
</evidence>
<accession>A0A934Q9I4</accession>
<dbReference type="RefSeq" id="WP_197280928.1">
    <property type="nucleotide sequence ID" value="NZ_JAEHOH010000024.1"/>
</dbReference>
<dbReference type="SMART" id="SM00943">
    <property type="entry name" value="Prim-Pol"/>
    <property type="match status" value="1"/>
</dbReference>
<dbReference type="Proteomes" id="UP000608530">
    <property type="component" value="Unassembled WGS sequence"/>
</dbReference>
<evidence type="ECO:0000313" key="3">
    <source>
        <dbReference type="EMBL" id="MBK0420263.1"/>
    </source>
</evidence>
<dbReference type="AlphaFoldDB" id="A0A934Q9I4"/>
<dbReference type="EMBL" id="JAEHOH010000024">
    <property type="protein sequence ID" value="MBK0420263.1"/>
    <property type="molecule type" value="Genomic_DNA"/>
</dbReference>
<keyword evidence="4" id="KW-1185">Reference proteome</keyword>
<dbReference type="SUPFAM" id="SSF56747">
    <property type="entry name" value="Prim-pol domain"/>
    <property type="match status" value="1"/>
</dbReference>
<dbReference type="InterPro" id="IPR015330">
    <property type="entry name" value="DNA_primase/pol_bifunc_N"/>
</dbReference>
<feature type="region of interest" description="Disordered" evidence="1">
    <location>
        <begin position="270"/>
        <end position="295"/>
    </location>
</feature>